<organism evidence="3 4">
    <name type="scientific">Ladona fulva</name>
    <name type="common">Scarce chaser dragonfly</name>
    <name type="synonym">Libellula fulva</name>
    <dbReference type="NCBI Taxonomy" id="123851"/>
    <lineage>
        <taxon>Eukaryota</taxon>
        <taxon>Metazoa</taxon>
        <taxon>Ecdysozoa</taxon>
        <taxon>Arthropoda</taxon>
        <taxon>Hexapoda</taxon>
        <taxon>Insecta</taxon>
        <taxon>Pterygota</taxon>
        <taxon>Palaeoptera</taxon>
        <taxon>Odonata</taxon>
        <taxon>Epiprocta</taxon>
        <taxon>Anisoptera</taxon>
        <taxon>Libelluloidea</taxon>
        <taxon>Libellulidae</taxon>
        <taxon>Ladona</taxon>
    </lineage>
</organism>
<proteinExistence type="inferred from homology"/>
<comment type="similarity">
    <text evidence="1">Belongs to the small GTPase superfamily. Rab family.</text>
</comment>
<dbReference type="FunFam" id="3.40.50.300:FF:001447">
    <property type="entry name" value="Ras-related protein Rab-1B"/>
    <property type="match status" value="1"/>
</dbReference>
<dbReference type="SUPFAM" id="SSF52540">
    <property type="entry name" value="P-loop containing nucleoside triphosphate hydrolases"/>
    <property type="match status" value="1"/>
</dbReference>
<dbReference type="AlphaFoldDB" id="A0A8K0KFA0"/>
<gene>
    <name evidence="3" type="ORF">J437_LFUL005240</name>
</gene>
<dbReference type="PROSITE" id="PS51421">
    <property type="entry name" value="RAS"/>
    <property type="match status" value="1"/>
</dbReference>
<accession>A0A8K0KFA0</accession>
<dbReference type="InterPro" id="IPR001806">
    <property type="entry name" value="Small_GTPase"/>
</dbReference>
<reference evidence="3" key="2">
    <citation type="submission" date="2017-10" db="EMBL/GenBank/DDBJ databases">
        <title>Ladona fulva Genome sequencing and assembly.</title>
        <authorList>
            <person name="Murali S."/>
            <person name="Richards S."/>
            <person name="Bandaranaike D."/>
            <person name="Bellair M."/>
            <person name="Blankenburg K."/>
            <person name="Chao H."/>
            <person name="Dinh H."/>
            <person name="Doddapaneni H."/>
            <person name="Dugan-Rocha S."/>
            <person name="Elkadiri S."/>
            <person name="Gnanaolivu R."/>
            <person name="Hernandez B."/>
            <person name="Skinner E."/>
            <person name="Javaid M."/>
            <person name="Lee S."/>
            <person name="Li M."/>
            <person name="Ming W."/>
            <person name="Munidasa M."/>
            <person name="Muniz J."/>
            <person name="Nguyen L."/>
            <person name="Hughes D."/>
            <person name="Osuji N."/>
            <person name="Pu L.-L."/>
            <person name="Puazo M."/>
            <person name="Qu C."/>
            <person name="Quiroz J."/>
            <person name="Raj R."/>
            <person name="Weissenberger G."/>
            <person name="Xin Y."/>
            <person name="Zou X."/>
            <person name="Han Y."/>
            <person name="Worley K."/>
            <person name="Muzny D."/>
            <person name="Gibbs R."/>
        </authorList>
    </citation>
    <scope>NUCLEOTIDE SEQUENCE</scope>
    <source>
        <strain evidence="3">Sampled in the wild</strain>
    </source>
</reference>
<dbReference type="Proteomes" id="UP000792457">
    <property type="component" value="Unassembled WGS sequence"/>
</dbReference>
<keyword evidence="2" id="KW-0547">Nucleotide-binding</keyword>
<evidence type="ECO:0000313" key="4">
    <source>
        <dbReference type="Proteomes" id="UP000792457"/>
    </source>
</evidence>
<dbReference type="GO" id="GO:0005525">
    <property type="term" value="F:GTP binding"/>
    <property type="evidence" value="ECO:0007669"/>
    <property type="project" value="InterPro"/>
</dbReference>
<dbReference type="Pfam" id="PF00071">
    <property type="entry name" value="Ras"/>
    <property type="match status" value="1"/>
</dbReference>
<dbReference type="Gene3D" id="3.40.50.300">
    <property type="entry name" value="P-loop containing nucleotide triphosphate hydrolases"/>
    <property type="match status" value="1"/>
</dbReference>
<reference evidence="3" key="1">
    <citation type="submission" date="2013-04" db="EMBL/GenBank/DDBJ databases">
        <authorList>
            <person name="Qu J."/>
            <person name="Murali S.C."/>
            <person name="Bandaranaike D."/>
            <person name="Bellair M."/>
            <person name="Blankenburg K."/>
            <person name="Chao H."/>
            <person name="Dinh H."/>
            <person name="Doddapaneni H."/>
            <person name="Downs B."/>
            <person name="Dugan-Rocha S."/>
            <person name="Elkadiri S."/>
            <person name="Gnanaolivu R.D."/>
            <person name="Hernandez B."/>
            <person name="Javaid M."/>
            <person name="Jayaseelan J.C."/>
            <person name="Lee S."/>
            <person name="Li M."/>
            <person name="Ming W."/>
            <person name="Munidasa M."/>
            <person name="Muniz J."/>
            <person name="Nguyen L."/>
            <person name="Ongeri F."/>
            <person name="Osuji N."/>
            <person name="Pu L.-L."/>
            <person name="Puazo M."/>
            <person name="Qu C."/>
            <person name="Quiroz J."/>
            <person name="Raj R."/>
            <person name="Weissenberger G."/>
            <person name="Xin Y."/>
            <person name="Zou X."/>
            <person name="Han Y."/>
            <person name="Richards S."/>
            <person name="Worley K."/>
            <person name="Muzny D."/>
            <person name="Gibbs R."/>
        </authorList>
    </citation>
    <scope>NUCLEOTIDE SEQUENCE</scope>
    <source>
        <strain evidence="3">Sampled in the wild</strain>
    </source>
</reference>
<evidence type="ECO:0000313" key="3">
    <source>
        <dbReference type="EMBL" id="KAG8233912.1"/>
    </source>
</evidence>
<comment type="caution">
    <text evidence="3">The sequence shown here is derived from an EMBL/GenBank/DDBJ whole genome shotgun (WGS) entry which is preliminary data.</text>
</comment>
<sequence>MCMGMFIMHDLYIFKVAVIGDSLVGKTSIIQTFTSGGTQFSRSYSMTSDVILNSKDVFMPESKDSVQLLLYDSSGNSLYSDYLPKYWIGINAIFAVFDVTCERSFDSVKKWVMLARKVEESPLAESSGNITPLGLLYANKVDLEGRRKVSPERAKTLASQLGLAYFEGSAKSNIMIEEAFTYLANEFYKNSVEDKM</sequence>
<dbReference type="EMBL" id="KZ308752">
    <property type="protein sequence ID" value="KAG8233912.1"/>
    <property type="molecule type" value="Genomic_DNA"/>
</dbReference>
<dbReference type="OrthoDB" id="265044at2759"/>
<dbReference type="GO" id="GO:0003924">
    <property type="term" value="F:GTPase activity"/>
    <property type="evidence" value="ECO:0007669"/>
    <property type="project" value="InterPro"/>
</dbReference>
<dbReference type="PROSITE" id="PS51419">
    <property type="entry name" value="RAB"/>
    <property type="match status" value="1"/>
</dbReference>
<dbReference type="PRINTS" id="PR00449">
    <property type="entry name" value="RASTRNSFRMNG"/>
</dbReference>
<dbReference type="SMART" id="SM00173">
    <property type="entry name" value="RAS"/>
    <property type="match status" value="1"/>
</dbReference>
<dbReference type="SMART" id="SM00175">
    <property type="entry name" value="RAB"/>
    <property type="match status" value="1"/>
</dbReference>
<dbReference type="PANTHER" id="PTHR47978">
    <property type="match status" value="1"/>
</dbReference>
<dbReference type="InterPro" id="IPR027417">
    <property type="entry name" value="P-loop_NTPase"/>
</dbReference>
<name>A0A8K0KFA0_LADFU</name>
<dbReference type="SMART" id="SM00174">
    <property type="entry name" value="RHO"/>
    <property type="match status" value="1"/>
</dbReference>
<protein>
    <submittedName>
        <fullName evidence="3">Uncharacterized protein</fullName>
    </submittedName>
</protein>
<evidence type="ECO:0000256" key="2">
    <source>
        <dbReference type="ARBA" id="ARBA00022741"/>
    </source>
</evidence>
<keyword evidence="4" id="KW-1185">Reference proteome</keyword>
<evidence type="ECO:0000256" key="1">
    <source>
        <dbReference type="ARBA" id="ARBA00006270"/>
    </source>
</evidence>